<dbReference type="RefSeq" id="WP_119786142.1">
    <property type="nucleotide sequence ID" value="NZ_QYUQ01000002.1"/>
</dbReference>
<organism evidence="1 2">
    <name type="scientific">Noviherbaspirillum sedimenti</name>
    <dbReference type="NCBI Taxonomy" id="2320865"/>
    <lineage>
        <taxon>Bacteria</taxon>
        <taxon>Pseudomonadati</taxon>
        <taxon>Pseudomonadota</taxon>
        <taxon>Betaproteobacteria</taxon>
        <taxon>Burkholderiales</taxon>
        <taxon>Oxalobacteraceae</taxon>
        <taxon>Noviherbaspirillum</taxon>
    </lineage>
</organism>
<dbReference type="OrthoDB" id="8773450at2"/>
<dbReference type="Proteomes" id="UP000266327">
    <property type="component" value="Unassembled WGS sequence"/>
</dbReference>
<comment type="caution">
    <text evidence="1">The sequence shown here is derived from an EMBL/GenBank/DDBJ whole genome shotgun (WGS) entry which is preliminary data.</text>
</comment>
<keyword evidence="2" id="KW-1185">Reference proteome</keyword>
<evidence type="ECO:0000313" key="1">
    <source>
        <dbReference type="EMBL" id="RJG02639.1"/>
    </source>
</evidence>
<gene>
    <name evidence="1" type="ORF">D3878_14520</name>
</gene>
<protein>
    <submittedName>
        <fullName evidence="1">Uncharacterized protein</fullName>
    </submittedName>
</protein>
<accession>A0A3A3G7C9</accession>
<dbReference type="EMBL" id="QYUQ01000002">
    <property type="protein sequence ID" value="RJG02639.1"/>
    <property type="molecule type" value="Genomic_DNA"/>
</dbReference>
<proteinExistence type="predicted"/>
<name>A0A3A3G7C9_9BURK</name>
<sequence>MILFLDFDGVLHPEFYKQGEELFCRRDKLETILRDYPQVEIVISSTWRQTRSLSELQALFSPDIGPRIIGVTPDWRDLPELCDVIGNYPRHVEVEGWLRQANRVWESWVALDDRGYWFRPFLKNLVMCDAATGINDVVEVELRFKLSH</sequence>
<evidence type="ECO:0000313" key="2">
    <source>
        <dbReference type="Proteomes" id="UP000266327"/>
    </source>
</evidence>
<reference evidence="2" key="1">
    <citation type="submission" date="2018-09" db="EMBL/GenBank/DDBJ databases">
        <authorList>
            <person name="Zhu H."/>
        </authorList>
    </citation>
    <scope>NUCLEOTIDE SEQUENCE [LARGE SCALE GENOMIC DNA]</scope>
    <source>
        <strain evidence="2">K1S02-23</strain>
    </source>
</reference>
<dbReference type="Pfam" id="PF18143">
    <property type="entry name" value="HAD_SAK_2"/>
    <property type="match status" value="1"/>
</dbReference>
<dbReference type="AlphaFoldDB" id="A0A3A3G7C9"/>